<reference evidence="4 5" key="2">
    <citation type="submission" date="2018-11" db="EMBL/GenBank/DDBJ databases">
        <authorList>
            <consortium name="Pathogen Informatics"/>
        </authorList>
    </citation>
    <scope>NUCLEOTIDE SEQUENCE [LARGE SCALE GENOMIC DNA]</scope>
    <source>
        <strain evidence="4 5">NST_G2</strain>
    </source>
</reference>
<dbReference type="WBParaSite" id="SSLN_0000252601-mRNA-1">
    <property type="protein sequence ID" value="SSLN_0000252601-mRNA-1"/>
    <property type="gene ID" value="SSLN_0000252601"/>
</dbReference>
<dbReference type="AlphaFoldDB" id="A0A183SE04"/>
<evidence type="ECO:0000313" key="5">
    <source>
        <dbReference type="Proteomes" id="UP000275846"/>
    </source>
</evidence>
<evidence type="ECO:0000313" key="6">
    <source>
        <dbReference type="WBParaSite" id="SSLN_0000252601-mRNA-1"/>
    </source>
</evidence>
<dbReference type="GO" id="GO:0008270">
    <property type="term" value="F:zinc ion binding"/>
    <property type="evidence" value="ECO:0007669"/>
    <property type="project" value="UniProtKB-KW"/>
</dbReference>
<keyword evidence="1" id="KW-0862">Zinc</keyword>
<dbReference type="EMBL" id="UYSU01032255">
    <property type="protein sequence ID" value="VDL88837.1"/>
    <property type="molecule type" value="Genomic_DNA"/>
</dbReference>
<evidence type="ECO:0000256" key="1">
    <source>
        <dbReference type="PROSITE-ProRule" id="PRU00042"/>
    </source>
</evidence>
<name>A0A183SE04_SCHSO</name>
<dbReference type="SMART" id="SM00355">
    <property type="entry name" value="ZnF_C2H2"/>
    <property type="match status" value="2"/>
</dbReference>
<dbReference type="Proteomes" id="UP000275846">
    <property type="component" value="Unassembled WGS sequence"/>
</dbReference>
<keyword evidence="5" id="KW-1185">Reference proteome</keyword>
<dbReference type="InterPro" id="IPR036236">
    <property type="entry name" value="Znf_C2H2_sf"/>
</dbReference>
<proteinExistence type="predicted"/>
<dbReference type="InterPro" id="IPR013087">
    <property type="entry name" value="Znf_C2H2_type"/>
</dbReference>
<protein>
    <submittedName>
        <fullName evidence="6">C2H2-type domain-containing protein</fullName>
    </submittedName>
</protein>
<feature type="domain" description="C2H2-type" evidence="3">
    <location>
        <begin position="132"/>
        <end position="155"/>
    </location>
</feature>
<gene>
    <name evidence="4" type="ORF">SSLN_LOCUS2452</name>
</gene>
<keyword evidence="1" id="KW-0479">Metal-binding</keyword>
<dbReference type="PROSITE" id="PS50157">
    <property type="entry name" value="ZINC_FINGER_C2H2_2"/>
    <property type="match status" value="1"/>
</dbReference>
<feature type="region of interest" description="Disordered" evidence="2">
    <location>
        <begin position="16"/>
        <end position="49"/>
    </location>
</feature>
<evidence type="ECO:0000313" key="4">
    <source>
        <dbReference type="EMBL" id="VDL88837.1"/>
    </source>
</evidence>
<accession>A0A183SE04</accession>
<evidence type="ECO:0000259" key="3">
    <source>
        <dbReference type="PROSITE" id="PS50157"/>
    </source>
</evidence>
<dbReference type="Gene3D" id="3.30.160.60">
    <property type="entry name" value="Classic Zinc Finger"/>
    <property type="match status" value="1"/>
</dbReference>
<keyword evidence="1" id="KW-0863">Zinc-finger</keyword>
<organism evidence="6">
    <name type="scientific">Schistocephalus solidus</name>
    <name type="common">Tapeworm</name>
    <dbReference type="NCBI Taxonomy" id="70667"/>
    <lineage>
        <taxon>Eukaryota</taxon>
        <taxon>Metazoa</taxon>
        <taxon>Spiralia</taxon>
        <taxon>Lophotrochozoa</taxon>
        <taxon>Platyhelminthes</taxon>
        <taxon>Cestoda</taxon>
        <taxon>Eucestoda</taxon>
        <taxon>Diphyllobothriidea</taxon>
        <taxon>Diphyllobothriidae</taxon>
        <taxon>Schistocephalus</taxon>
    </lineage>
</organism>
<reference evidence="6" key="1">
    <citation type="submission" date="2016-06" db="UniProtKB">
        <authorList>
            <consortium name="WormBaseParasite"/>
        </authorList>
    </citation>
    <scope>IDENTIFICATION</scope>
</reference>
<sequence>MLQIIMASWKYDGTNCEMSSSPPPSMSSDAHAVNTRTDSPTLTPGNNSITPTVIDTTSLYSSPITPTTATAFDFTTTTTTTTISDGDSLLNSPQCERTFTSCIGLVGHLRIHRTKAGVTVPVAPTYSRRARLPCPHCCRTFTHRMGLLGHMRLHATYGKPPKVKPHQRSPSTLINRQHPHNHHNVPDQITVSKKPCLGRLPT</sequence>
<dbReference type="PROSITE" id="PS00028">
    <property type="entry name" value="ZINC_FINGER_C2H2_1"/>
    <property type="match status" value="1"/>
</dbReference>
<dbReference type="SUPFAM" id="SSF57667">
    <property type="entry name" value="beta-beta-alpha zinc fingers"/>
    <property type="match status" value="1"/>
</dbReference>
<feature type="compositionally biased region" description="Polar residues" evidence="2">
    <location>
        <begin position="34"/>
        <end position="49"/>
    </location>
</feature>
<evidence type="ECO:0000256" key="2">
    <source>
        <dbReference type="SAM" id="MobiDB-lite"/>
    </source>
</evidence>